<name>A0A4R2NZ64_9FLAO</name>
<dbReference type="PROSITE" id="PS51257">
    <property type="entry name" value="PROKAR_LIPOPROTEIN"/>
    <property type="match status" value="1"/>
</dbReference>
<sequence length="193" mass="22668">MKHSIYLVLVSILVIISCKEKTEASTEISPIKSQKEIINTVKERTKDSIVITYFPKEKDTFKLDTLISKNNIRIVLIDTYIPDSYVIDSFEVEKGLVYEHRYRNAKTDVQIFKDEKKLVDTSFVKESFLNETNKELIKAGNLHGIWIKKVNNNIIDFFGSICKPDTDWCYDFYHTYDLNEDKFVTKEYIDPEE</sequence>
<comment type="caution">
    <text evidence="1">The sequence shown here is derived from an EMBL/GenBank/DDBJ whole genome shotgun (WGS) entry which is preliminary data.</text>
</comment>
<keyword evidence="2" id="KW-1185">Reference proteome</keyword>
<reference evidence="1 2" key="1">
    <citation type="submission" date="2019-03" db="EMBL/GenBank/DDBJ databases">
        <title>Genomic Encyclopedia of Type Strains, Phase IV (KMG-IV): sequencing the most valuable type-strain genomes for metagenomic binning, comparative biology and taxonomic classification.</title>
        <authorList>
            <person name="Goeker M."/>
        </authorList>
    </citation>
    <scope>NUCLEOTIDE SEQUENCE [LARGE SCALE GENOMIC DNA]</scope>
    <source>
        <strain evidence="1 2">DSM 14836</strain>
    </source>
</reference>
<evidence type="ECO:0000313" key="1">
    <source>
        <dbReference type="EMBL" id="TCP26934.1"/>
    </source>
</evidence>
<evidence type="ECO:0000313" key="2">
    <source>
        <dbReference type="Proteomes" id="UP000294564"/>
    </source>
</evidence>
<dbReference type="AlphaFoldDB" id="A0A4R2NZ64"/>
<dbReference type="OrthoDB" id="1364424at2"/>
<dbReference type="Gene3D" id="2.40.128.510">
    <property type="entry name" value="Protein of unknown function DUF4738"/>
    <property type="match status" value="1"/>
</dbReference>
<dbReference type="InterPro" id="IPR031762">
    <property type="entry name" value="DUF4738"/>
</dbReference>
<dbReference type="Proteomes" id="UP000294564">
    <property type="component" value="Unassembled WGS sequence"/>
</dbReference>
<dbReference type="Pfam" id="PF15889">
    <property type="entry name" value="DUF4738"/>
    <property type="match status" value="1"/>
</dbReference>
<protein>
    <submittedName>
        <fullName evidence="1">Uncharacterized protein DUF4738</fullName>
    </submittedName>
</protein>
<dbReference type="EMBL" id="SLXM01000002">
    <property type="protein sequence ID" value="TCP26934.1"/>
    <property type="molecule type" value="Genomic_DNA"/>
</dbReference>
<accession>A0A4R2NZ64</accession>
<organism evidence="1 2">
    <name type="scientific">Tenacibaculum skagerrakense</name>
    <dbReference type="NCBI Taxonomy" id="186571"/>
    <lineage>
        <taxon>Bacteria</taxon>
        <taxon>Pseudomonadati</taxon>
        <taxon>Bacteroidota</taxon>
        <taxon>Flavobacteriia</taxon>
        <taxon>Flavobacteriales</taxon>
        <taxon>Flavobacteriaceae</taxon>
        <taxon>Tenacibaculum</taxon>
    </lineage>
</organism>
<proteinExistence type="predicted"/>
<gene>
    <name evidence="1" type="ORF">EV195_102276</name>
</gene>
<dbReference type="RefSeq" id="WP_132793812.1">
    <property type="nucleotide sequence ID" value="NZ_SLXM01000002.1"/>
</dbReference>